<dbReference type="Pfam" id="PF25994">
    <property type="entry name" value="HH_AprE"/>
    <property type="match status" value="1"/>
</dbReference>
<evidence type="ECO:0000259" key="5">
    <source>
        <dbReference type="Pfam" id="PF02563"/>
    </source>
</evidence>
<evidence type="ECO:0000256" key="1">
    <source>
        <dbReference type="ARBA" id="ARBA00022729"/>
    </source>
</evidence>
<accession>A0ABY8CQP5</accession>
<organism evidence="7 8">
    <name type="scientific">Sinorhizobium numidicum</name>
    <dbReference type="NCBI Taxonomy" id="680248"/>
    <lineage>
        <taxon>Bacteria</taxon>
        <taxon>Pseudomonadati</taxon>
        <taxon>Pseudomonadota</taxon>
        <taxon>Alphaproteobacteria</taxon>
        <taxon>Hyphomicrobiales</taxon>
        <taxon>Rhizobiaceae</taxon>
        <taxon>Sinorhizobium/Ensifer group</taxon>
        <taxon>Sinorhizobium</taxon>
    </lineage>
</organism>
<feature type="domain" description="Polysaccharide export protein N-terminal" evidence="5">
    <location>
        <begin position="37"/>
        <end position="118"/>
    </location>
</feature>
<feature type="chain" id="PRO_5047430778" evidence="4">
    <location>
        <begin position="34"/>
        <end position="438"/>
    </location>
</feature>
<dbReference type="RefSeq" id="WP_280731708.1">
    <property type="nucleotide sequence ID" value="NZ_CP120367.1"/>
</dbReference>
<keyword evidence="8" id="KW-1185">Reference proteome</keyword>
<name>A0ABY8CQP5_9HYPH</name>
<evidence type="ECO:0000256" key="4">
    <source>
        <dbReference type="SAM" id="SignalP"/>
    </source>
</evidence>
<feature type="region of interest" description="Disordered" evidence="3">
    <location>
        <begin position="413"/>
        <end position="438"/>
    </location>
</feature>
<gene>
    <name evidence="7" type="ORF">PYH38_000316</name>
</gene>
<feature type="signal peptide" evidence="4">
    <location>
        <begin position="1"/>
        <end position="33"/>
    </location>
</feature>
<evidence type="ECO:0000256" key="3">
    <source>
        <dbReference type="SAM" id="MobiDB-lite"/>
    </source>
</evidence>
<protein>
    <submittedName>
        <fullName evidence="7">Polysaccharide biosynthesis/export family protein</fullName>
    </submittedName>
</protein>
<evidence type="ECO:0000259" key="6">
    <source>
        <dbReference type="Pfam" id="PF25994"/>
    </source>
</evidence>
<reference evidence="7 8" key="1">
    <citation type="submission" date="2023-03" db="EMBL/GenBank/DDBJ databases">
        <authorList>
            <person name="Kaur S."/>
            <person name="Espinosa-Saiz D."/>
            <person name="Velazquez E."/>
            <person name="Menendez E."/>
            <person name="diCenzo G.C."/>
        </authorList>
    </citation>
    <scope>NUCLEOTIDE SEQUENCE [LARGE SCALE GENOMIC DNA]</scope>
    <source>
        <strain evidence="7 8">LMG 27395</strain>
    </source>
</reference>
<dbReference type="Proteomes" id="UP001235547">
    <property type="component" value="Chromosome 2"/>
</dbReference>
<evidence type="ECO:0000256" key="2">
    <source>
        <dbReference type="SAM" id="Coils"/>
    </source>
</evidence>
<sequence length="438" mass="47627">MNGSRRAYHALLHKVFILGALAVFSGISTPAFADVSQLGPQTKLRLTIVQWMPTKGEYQQWEALGGELIVSEAGTISLPVLGMIAVGNFDPPGLATEIAKRLQAKIGLVEVPETTVEILEYPPVYVVGDVASPGEYKFRPGLTALQALAMSGGEFRETNSGPRDKIELIGELQGTDLALLRSHARIARLQAEMAGAKEIQFPQPFGADSTLAAAIHNQERIIFSARANVLARQSKSFSELRNLLTQEIRVLEEKVDGAEVSIVVAEQQLKGVKTLVERGVTVSSRQSDLERELAGYRADRLDFVTAIMRARQNISETTRNLEGLIDKHQSDIATELQAEQATLEQLKLQRATKEKLLIDTLSAAEGSVQRDEEDGSVTFIITRRGGGKIIELPASQATALMPGDVVRIARRASHNTDLSPAPLGSSRLADPRSERPSQ</sequence>
<proteinExistence type="predicted"/>
<feature type="domain" description="AprE-like long alpha-helical hairpin" evidence="6">
    <location>
        <begin position="177"/>
        <end position="353"/>
    </location>
</feature>
<dbReference type="InterPro" id="IPR049712">
    <property type="entry name" value="Poly_export"/>
</dbReference>
<evidence type="ECO:0000313" key="8">
    <source>
        <dbReference type="Proteomes" id="UP001235547"/>
    </source>
</evidence>
<dbReference type="Gene3D" id="3.30.1950.10">
    <property type="entry name" value="wza like domain"/>
    <property type="match status" value="1"/>
</dbReference>
<keyword evidence="1 4" id="KW-0732">Signal</keyword>
<dbReference type="InterPro" id="IPR003715">
    <property type="entry name" value="Poly_export_N"/>
</dbReference>
<dbReference type="EMBL" id="CP120370">
    <property type="protein sequence ID" value="WEX80984.1"/>
    <property type="molecule type" value="Genomic_DNA"/>
</dbReference>
<dbReference type="Pfam" id="PF02563">
    <property type="entry name" value="Poly_export"/>
    <property type="match status" value="1"/>
</dbReference>
<evidence type="ECO:0000313" key="7">
    <source>
        <dbReference type="EMBL" id="WEX80984.1"/>
    </source>
</evidence>
<dbReference type="InterPro" id="IPR058781">
    <property type="entry name" value="HH_AprE-like"/>
</dbReference>
<feature type="compositionally biased region" description="Basic and acidic residues" evidence="3">
    <location>
        <begin position="429"/>
        <end position="438"/>
    </location>
</feature>
<dbReference type="PANTHER" id="PTHR33619">
    <property type="entry name" value="POLYSACCHARIDE EXPORT PROTEIN GFCE-RELATED"/>
    <property type="match status" value="1"/>
</dbReference>
<feature type="coiled-coil region" evidence="2">
    <location>
        <begin position="241"/>
        <end position="268"/>
    </location>
</feature>
<dbReference type="PANTHER" id="PTHR33619:SF3">
    <property type="entry name" value="POLYSACCHARIDE EXPORT PROTEIN GFCE-RELATED"/>
    <property type="match status" value="1"/>
</dbReference>
<keyword evidence="2" id="KW-0175">Coiled coil</keyword>
<feature type="coiled-coil region" evidence="2">
    <location>
        <begin position="307"/>
        <end position="356"/>
    </location>
</feature>